<accession>A0A4Q0MB82</accession>
<feature type="chain" id="PRO_5020704024" description="Type II secretion system protein GspC N-terminal domain-containing protein" evidence="2">
    <location>
        <begin position="20"/>
        <end position="209"/>
    </location>
</feature>
<feature type="region of interest" description="Disordered" evidence="1">
    <location>
        <begin position="18"/>
        <end position="108"/>
    </location>
</feature>
<evidence type="ECO:0008006" key="5">
    <source>
        <dbReference type="Google" id="ProtNLM"/>
    </source>
</evidence>
<feature type="compositionally biased region" description="Low complexity" evidence="1">
    <location>
        <begin position="18"/>
        <end position="27"/>
    </location>
</feature>
<sequence>MRAALIAVALALGAATALAGPSGGPVDEAADAAEDSGAAPSPETLALNPLAALDKGSLTGFRDMPLFTPSRRRPEPPPPVAEAPPPPPPPPPARKPSPPPELKLAGVVEGPEGSIAVVENTGGGGKIERLRLGDQVGGWLVTAIDASTLKLTLDEREEQYRMFERTEPSAASADEETPDLDVDGAPPRRPKPPRQSNRATQPDDEDEDQ</sequence>
<dbReference type="Proteomes" id="UP000289708">
    <property type="component" value="Unassembled WGS sequence"/>
</dbReference>
<reference evidence="3 4" key="1">
    <citation type="submission" date="2018-12" db="EMBL/GenBank/DDBJ databases">
        <title>bacterium Hansschlegelia zhihuaiae S113.</title>
        <authorList>
            <person name="He J."/>
        </authorList>
    </citation>
    <scope>NUCLEOTIDE SEQUENCE [LARGE SCALE GENOMIC DNA]</scope>
    <source>
        <strain evidence="3 4">S 113</strain>
    </source>
</reference>
<feature type="compositionally biased region" description="Pro residues" evidence="1">
    <location>
        <begin position="76"/>
        <end position="101"/>
    </location>
</feature>
<keyword evidence="2" id="KW-0732">Signal</keyword>
<dbReference type="RefSeq" id="WP_128778704.1">
    <property type="nucleotide sequence ID" value="NZ_RYFI01000018.1"/>
</dbReference>
<comment type="caution">
    <text evidence="3">The sequence shown here is derived from an EMBL/GenBank/DDBJ whole genome shotgun (WGS) entry which is preliminary data.</text>
</comment>
<gene>
    <name evidence="3" type="ORF">EK403_17220</name>
</gene>
<feature type="region of interest" description="Disordered" evidence="1">
    <location>
        <begin position="160"/>
        <end position="209"/>
    </location>
</feature>
<evidence type="ECO:0000313" key="4">
    <source>
        <dbReference type="Proteomes" id="UP000289708"/>
    </source>
</evidence>
<evidence type="ECO:0000313" key="3">
    <source>
        <dbReference type="EMBL" id="RXF70293.1"/>
    </source>
</evidence>
<dbReference type="OrthoDB" id="8366079at2"/>
<feature type="compositionally biased region" description="Acidic residues" evidence="1">
    <location>
        <begin position="173"/>
        <end position="182"/>
    </location>
</feature>
<feature type="signal peptide" evidence="2">
    <location>
        <begin position="1"/>
        <end position="19"/>
    </location>
</feature>
<dbReference type="AlphaFoldDB" id="A0A4Q0MB82"/>
<dbReference type="EMBL" id="RYFI01000018">
    <property type="protein sequence ID" value="RXF70293.1"/>
    <property type="molecule type" value="Genomic_DNA"/>
</dbReference>
<keyword evidence="4" id="KW-1185">Reference proteome</keyword>
<protein>
    <recommendedName>
        <fullName evidence="5">Type II secretion system protein GspC N-terminal domain-containing protein</fullName>
    </recommendedName>
</protein>
<proteinExistence type="predicted"/>
<evidence type="ECO:0000256" key="2">
    <source>
        <dbReference type="SAM" id="SignalP"/>
    </source>
</evidence>
<name>A0A4Q0MB82_9HYPH</name>
<organism evidence="3 4">
    <name type="scientific">Hansschlegelia zhihuaiae</name>
    <dbReference type="NCBI Taxonomy" id="405005"/>
    <lineage>
        <taxon>Bacteria</taxon>
        <taxon>Pseudomonadati</taxon>
        <taxon>Pseudomonadota</taxon>
        <taxon>Alphaproteobacteria</taxon>
        <taxon>Hyphomicrobiales</taxon>
        <taxon>Methylopilaceae</taxon>
        <taxon>Hansschlegelia</taxon>
    </lineage>
</organism>
<evidence type="ECO:0000256" key="1">
    <source>
        <dbReference type="SAM" id="MobiDB-lite"/>
    </source>
</evidence>